<dbReference type="EMBL" id="CP013290">
    <property type="protein sequence ID" value="APH00182.1"/>
    <property type="molecule type" value="Genomic_DNA"/>
</dbReference>
<proteinExistence type="predicted"/>
<keyword evidence="3" id="KW-1185">Reference proteome</keyword>
<name>A0A1L3MCU6_9MICO</name>
<organism evidence="2 3">
    <name type="scientific">Janibacter indicus</name>
    <dbReference type="NCBI Taxonomy" id="857417"/>
    <lineage>
        <taxon>Bacteria</taxon>
        <taxon>Bacillati</taxon>
        <taxon>Actinomycetota</taxon>
        <taxon>Actinomycetes</taxon>
        <taxon>Micrococcales</taxon>
        <taxon>Intrasporangiaceae</taxon>
        <taxon>Janibacter</taxon>
    </lineage>
</organism>
<feature type="transmembrane region" description="Helical" evidence="1">
    <location>
        <begin position="17"/>
        <end position="41"/>
    </location>
</feature>
<feature type="transmembrane region" description="Helical" evidence="1">
    <location>
        <begin position="137"/>
        <end position="162"/>
    </location>
</feature>
<keyword evidence="1" id="KW-0812">Transmembrane</keyword>
<keyword evidence="1" id="KW-1133">Transmembrane helix</keyword>
<evidence type="ECO:0000313" key="2">
    <source>
        <dbReference type="EMBL" id="APH00182.1"/>
    </source>
</evidence>
<protein>
    <submittedName>
        <fullName evidence="2">Uncharacterized protein</fullName>
    </submittedName>
</protein>
<dbReference type="AlphaFoldDB" id="A0A1L3MCU6"/>
<dbReference type="KEGG" id="jte:ASJ30_00420"/>
<keyword evidence="1" id="KW-0472">Membrane</keyword>
<dbReference type="Proteomes" id="UP000182938">
    <property type="component" value="Chromosome"/>
</dbReference>
<evidence type="ECO:0000256" key="1">
    <source>
        <dbReference type="SAM" id="Phobius"/>
    </source>
</evidence>
<evidence type="ECO:0000313" key="3">
    <source>
        <dbReference type="Proteomes" id="UP000182938"/>
    </source>
</evidence>
<sequence>MSYAMPPQQPTKRGTPWVFVTGLVILLISFVLCGIGGFSVFGQSQELADEPMQTGSYSVTLEEGESVAVWSETATASCTVTGPAGAVSDSGTGDQSVTAGDKTLHRVMAFDAEQGGGYTISCTAPFVVGDNLSVGSIVMASIGGALCCLAVVVTVVGLVVWLRRRRA</sequence>
<accession>A0A1L3MCU6</accession>
<dbReference type="RefSeq" id="WP_072623359.1">
    <property type="nucleotide sequence ID" value="NZ_CP013290.1"/>
</dbReference>
<gene>
    <name evidence="2" type="ORF">ASJ30_00420</name>
</gene>
<reference evidence="2 3" key="1">
    <citation type="submission" date="2015-11" db="EMBL/GenBank/DDBJ databases">
        <authorList>
            <person name="Zhang Y."/>
            <person name="Guo Z."/>
        </authorList>
    </citation>
    <scope>NUCLEOTIDE SEQUENCE [LARGE SCALE GENOMIC DNA]</scope>
    <source>
        <strain evidence="2 3">YFY001</strain>
    </source>
</reference>